<dbReference type="PROSITE" id="PS51257">
    <property type="entry name" value="PROKAR_LIPOPROTEIN"/>
    <property type="match status" value="1"/>
</dbReference>
<dbReference type="SUPFAM" id="SSF51905">
    <property type="entry name" value="FAD/NAD(P)-binding domain"/>
    <property type="match status" value="1"/>
</dbReference>
<evidence type="ECO:0000313" key="11">
    <source>
        <dbReference type="Proteomes" id="UP000234271"/>
    </source>
</evidence>
<dbReference type="KEGG" id="blep:AL038_04545"/>
<protein>
    <recommendedName>
        <fullName evidence="9">FAD-binding domain-containing protein</fullName>
    </recommendedName>
</protein>
<dbReference type="GO" id="GO:0016705">
    <property type="term" value="F:oxidoreductase activity, acting on paired donors, with incorporation or reduction of molecular oxygen"/>
    <property type="evidence" value="ECO:0007669"/>
    <property type="project" value="InterPro"/>
</dbReference>
<feature type="domain" description="FAD-binding" evidence="9">
    <location>
        <begin position="7"/>
        <end position="341"/>
    </location>
</feature>
<dbReference type="NCBIfam" id="TIGR01988">
    <property type="entry name" value="Ubi-OHases"/>
    <property type="match status" value="1"/>
</dbReference>
<dbReference type="OrthoDB" id="9769565at2"/>
<evidence type="ECO:0000256" key="3">
    <source>
        <dbReference type="ARBA" id="ARBA00005349"/>
    </source>
</evidence>
<comment type="cofactor">
    <cofactor evidence="1">
        <name>FAD</name>
        <dbReference type="ChEBI" id="CHEBI:57692"/>
    </cofactor>
</comment>
<evidence type="ECO:0000256" key="7">
    <source>
        <dbReference type="ARBA" id="ARBA00023033"/>
    </source>
</evidence>
<proteinExistence type="inferred from homology"/>
<dbReference type="PANTHER" id="PTHR43876:SF7">
    <property type="entry name" value="UBIQUINONE BIOSYNTHESIS MONOOXYGENASE COQ6, MITOCHONDRIAL"/>
    <property type="match status" value="1"/>
</dbReference>
<dbReference type="InterPro" id="IPR051205">
    <property type="entry name" value="UbiH/COQ6_monooxygenase"/>
</dbReference>
<dbReference type="GO" id="GO:0006744">
    <property type="term" value="P:ubiquinone biosynthetic process"/>
    <property type="evidence" value="ECO:0007669"/>
    <property type="project" value="UniProtKB-UniPathway"/>
</dbReference>
<dbReference type="InterPro" id="IPR036188">
    <property type="entry name" value="FAD/NAD-bd_sf"/>
</dbReference>
<dbReference type="Proteomes" id="UP000234271">
    <property type="component" value="Chromosome"/>
</dbReference>
<dbReference type="PRINTS" id="PR00420">
    <property type="entry name" value="RNGMNOXGNASE"/>
</dbReference>
<dbReference type="PROSITE" id="PS01304">
    <property type="entry name" value="UBIH"/>
    <property type="match status" value="1"/>
</dbReference>
<evidence type="ECO:0000256" key="6">
    <source>
        <dbReference type="ARBA" id="ARBA00023002"/>
    </source>
</evidence>
<keyword evidence="11" id="KW-1185">Reference proteome</keyword>
<dbReference type="RefSeq" id="WP_062149648.1">
    <property type="nucleotide sequence ID" value="NZ_CP012373.2"/>
</dbReference>
<evidence type="ECO:0000256" key="5">
    <source>
        <dbReference type="ARBA" id="ARBA00022827"/>
    </source>
</evidence>
<dbReference type="InterPro" id="IPR010971">
    <property type="entry name" value="UbiH/COQ6"/>
</dbReference>
<dbReference type="GO" id="GO:0110142">
    <property type="term" value="C:ubiquinone biosynthesis complex"/>
    <property type="evidence" value="ECO:0007669"/>
    <property type="project" value="UniProtKB-ARBA"/>
</dbReference>
<keyword evidence="7" id="KW-0503">Monooxygenase</keyword>
<keyword evidence="4" id="KW-0285">Flavoprotein</keyword>
<keyword evidence="6" id="KW-0560">Oxidoreductase</keyword>
<evidence type="ECO:0000256" key="2">
    <source>
        <dbReference type="ARBA" id="ARBA00004749"/>
    </source>
</evidence>
<dbReference type="InterPro" id="IPR002938">
    <property type="entry name" value="FAD-bd"/>
</dbReference>
<dbReference type="GO" id="GO:0071949">
    <property type="term" value="F:FAD binding"/>
    <property type="evidence" value="ECO:0007669"/>
    <property type="project" value="InterPro"/>
</dbReference>
<dbReference type="PANTHER" id="PTHR43876">
    <property type="entry name" value="UBIQUINONE BIOSYNTHESIS MONOOXYGENASE COQ6, MITOCHONDRIAL"/>
    <property type="match status" value="1"/>
</dbReference>
<comment type="subunit">
    <text evidence="8">Component of the Ubi complex metabolon, which regroups five ubiquinone biosynthesis proteins (UbiE, UbiF, UbiG, UbiH and UbiI) and two accessory factors (UbiK and the lipid-binding protein UbiJ).</text>
</comment>
<dbReference type="GO" id="GO:0004497">
    <property type="term" value="F:monooxygenase activity"/>
    <property type="evidence" value="ECO:0007669"/>
    <property type="project" value="UniProtKB-KW"/>
</dbReference>
<dbReference type="UniPathway" id="UPA00232"/>
<dbReference type="Gene3D" id="3.50.50.60">
    <property type="entry name" value="FAD/NAD(P)-binding domain"/>
    <property type="match status" value="2"/>
</dbReference>
<sequence>MKRVADFDVIVVGSGIVGSTLACALLDAGLTIALVEANSETEIDTSTPDLRTFAITRASERIFQQLGVWRTMQALRVSPFQSMYVWDANGSGKIHFDCTQIVEPVLGHIVEQSVIRAALHQQLMTYTNLQWFRPAKVTDLAFTQHTAQITLDSKTYLQARLLVSAEGSQSSIRTFAGIPYYIQEYGQQAIVANIQTEHSHQHTAWQRFLTDGVLAFLPLLDEHTCSIVYSIPTPKVNQLLALSSDEFISHLSEAFSHRLGDVQASSERLAFPLQRRHAQHYVQARLALVGDAAHTIHPLAGQGVNLGLLDAATLAEVVINAYRAGHDIGEYALLRHYERWRKGDNVAMMLAMDGFKHLFNTQTRPLQWLRSQGLNLTNSLSPVKALLMRQAMGLTGDLPKLAKVS</sequence>
<evidence type="ECO:0000313" key="10">
    <source>
        <dbReference type="EMBL" id="AUI67491.1"/>
    </source>
</evidence>
<dbReference type="InterPro" id="IPR018168">
    <property type="entry name" value="Ubi_Hdrlase_CS"/>
</dbReference>
<gene>
    <name evidence="10" type="ORF">BLE401_01460</name>
</gene>
<reference evidence="11" key="1">
    <citation type="submission" date="2016-12" db="EMBL/GenBank/DDBJ databases">
        <title>Complete Genome Sequence of Beggiatoa leptomitiformis D-401.</title>
        <authorList>
            <person name="Fomenkov A."/>
            <person name="Vincze T."/>
            <person name="Grabovich M."/>
            <person name="Anton B.P."/>
            <person name="Dubinina G."/>
            <person name="Orlova M."/>
            <person name="Belousova E."/>
            <person name="Roberts R.J."/>
        </authorList>
    </citation>
    <scope>NUCLEOTIDE SEQUENCE [LARGE SCALE GENOMIC DNA]</scope>
    <source>
        <strain evidence="11">D-401</strain>
    </source>
</reference>
<evidence type="ECO:0000256" key="8">
    <source>
        <dbReference type="ARBA" id="ARBA00065734"/>
    </source>
</evidence>
<evidence type="ECO:0000256" key="4">
    <source>
        <dbReference type="ARBA" id="ARBA00022630"/>
    </source>
</evidence>
<evidence type="ECO:0000259" key="9">
    <source>
        <dbReference type="Pfam" id="PF01494"/>
    </source>
</evidence>
<keyword evidence="5" id="KW-0274">FAD</keyword>
<dbReference type="STRING" id="288004.AL038_04545"/>
<evidence type="ECO:0000256" key="1">
    <source>
        <dbReference type="ARBA" id="ARBA00001974"/>
    </source>
</evidence>
<dbReference type="AlphaFoldDB" id="A0A2N9YAK5"/>
<accession>A0A2N9YAK5</accession>
<organism evidence="10 11">
    <name type="scientific">Beggiatoa leptomitoformis</name>
    <dbReference type="NCBI Taxonomy" id="288004"/>
    <lineage>
        <taxon>Bacteria</taxon>
        <taxon>Pseudomonadati</taxon>
        <taxon>Pseudomonadota</taxon>
        <taxon>Gammaproteobacteria</taxon>
        <taxon>Thiotrichales</taxon>
        <taxon>Thiotrichaceae</taxon>
        <taxon>Beggiatoa</taxon>
    </lineage>
</organism>
<comment type="pathway">
    <text evidence="2">Cofactor biosynthesis; ubiquinone biosynthesis.</text>
</comment>
<comment type="similarity">
    <text evidence="3">Belongs to the UbiH/COQ6 family.</text>
</comment>
<name>A0A2N9YAK5_9GAMM</name>
<dbReference type="FunFam" id="3.50.50.60:FF:000021">
    <property type="entry name" value="Ubiquinone biosynthesis monooxygenase COQ6"/>
    <property type="match status" value="1"/>
</dbReference>
<dbReference type="EMBL" id="CP018889">
    <property type="protein sequence ID" value="AUI67491.1"/>
    <property type="molecule type" value="Genomic_DNA"/>
</dbReference>
<dbReference type="Pfam" id="PF01494">
    <property type="entry name" value="FAD_binding_3"/>
    <property type="match status" value="1"/>
</dbReference>